<dbReference type="AlphaFoldDB" id="S0FIR7"/>
<organism evidence="1 2">
    <name type="scientific">Ruminiclostridium cellobioparum subsp. termitidis CT1112</name>
    <dbReference type="NCBI Taxonomy" id="1195236"/>
    <lineage>
        <taxon>Bacteria</taxon>
        <taxon>Bacillati</taxon>
        <taxon>Bacillota</taxon>
        <taxon>Clostridia</taxon>
        <taxon>Eubacteriales</taxon>
        <taxon>Oscillospiraceae</taxon>
        <taxon>Ruminiclostridium</taxon>
    </lineage>
</organism>
<dbReference type="InterPro" id="IPR013785">
    <property type="entry name" value="Aldolase_TIM"/>
</dbReference>
<dbReference type="NCBIfam" id="NF045502">
    <property type="entry name" value="variant_rSAM"/>
    <property type="match status" value="1"/>
</dbReference>
<evidence type="ECO:0000313" key="1">
    <source>
        <dbReference type="EMBL" id="EMS71905.1"/>
    </source>
</evidence>
<dbReference type="Proteomes" id="UP000014155">
    <property type="component" value="Unassembled WGS sequence"/>
</dbReference>
<evidence type="ECO:0000313" key="2">
    <source>
        <dbReference type="Proteomes" id="UP000014155"/>
    </source>
</evidence>
<keyword evidence="2" id="KW-1185">Reference proteome</keyword>
<reference evidence="1 2" key="1">
    <citation type="journal article" date="2013" name="Genome Announc.">
        <title>Draft Genome Sequence of the Cellulolytic, Mesophilic, Anaerobic Bacterium Clostridium termitidis Strain CT1112 (DSM 5398).</title>
        <authorList>
            <person name="Lal S."/>
            <person name="Ramachandran U."/>
            <person name="Zhang X."/>
            <person name="Munir R."/>
            <person name="Sparling R."/>
            <person name="Levin D.B."/>
        </authorList>
    </citation>
    <scope>NUCLEOTIDE SEQUENCE [LARGE SCALE GENOMIC DNA]</scope>
    <source>
        <strain evidence="1 2">CT1112</strain>
    </source>
</reference>
<dbReference type="STRING" id="1195236.CTER_2317"/>
<dbReference type="eggNOG" id="COG1032">
    <property type="taxonomic scope" value="Bacteria"/>
</dbReference>
<evidence type="ECO:0008006" key="3">
    <source>
        <dbReference type="Google" id="ProtNLM"/>
    </source>
</evidence>
<proteinExistence type="predicted"/>
<comment type="caution">
    <text evidence="1">The sequence shown here is derived from an EMBL/GenBank/DDBJ whole genome shotgun (WGS) entry which is preliminary data.</text>
</comment>
<dbReference type="Gene3D" id="3.20.20.70">
    <property type="entry name" value="Aldolase class I"/>
    <property type="match status" value="1"/>
</dbReference>
<dbReference type="EMBL" id="AORV01000033">
    <property type="protein sequence ID" value="EMS71905.1"/>
    <property type="molecule type" value="Genomic_DNA"/>
</dbReference>
<sequence>MAVELLNKKQTELTLKEVIEKYSDISPYAIIKADVQRRTVVYSERALEAADKNIHQVQARGIFASVGEKHDYMPVSLILRDGLSILTGPVPTLRNAPYVVDKIDGKLYLTDNGELVEEVEYWYKPDFQDKLTSSGKPMWQIATARPQRLDIDPYSYCHFWDKGDGCRFCNMGANFNRSKREFNKPARLDAEDVYETVREALKQPGRFTNIKMTAGSILSGEEIFDDEVEMYIEILQAVGRNFKTKRFPSQIIASAFSEKQLARVYENTGVMSFTSDMEVLNEKLFASVCPGKSKLVGYKEWKRRIFAAVDIFGRGFVNTGIVGGVETAQPGGFTTEEDALKATLEEAEDFAQHGVSTVHCVWVPYPGSVFQNQNNPSLEYYVRLSKGLYELRKKYDLSIDMDNYRRCGNHPDSDLDRVL</sequence>
<accession>S0FIR7</accession>
<dbReference type="InterPro" id="IPR058240">
    <property type="entry name" value="rSAM_sf"/>
</dbReference>
<dbReference type="PATRIC" id="fig|1195236.3.peg.2625"/>
<gene>
    <name evidence="1" type="ORF">CTER_2317</name>
</gene>
<name>S0FIR7_RUMCE</name>
<protein>
    <recommendedName>
        <fullName evidence="3">Radical SAM protein</fullName>
    </recommendedName>
</protein>
<dbReference type="SUPFAM" id="SSF102114">
    <property type="entry name" value="Radical SAM enzymes"/>
    <property type="match status" value="1"/>
</dbReference>
<dbReference type="RefSeq" id="WP_004625885.1">
    <property type="nucleotide sequence ID" value="NZ_AORV01000033.1"/>
</dbReference>